<dbReference type="HOGENOM" id="CLU_2336337_0_0_1"/>
<feature type="signal peptide" evidence="1">
    <location>
        <begin position="1"/>
        <end position="21"/>
    </location>
</feature>
<dbReference type="AlphaFoldDB" id="D6WZ44"/>
<reference evidence="2 3" key="1">
    <citation type="journal article" date="2008" name="Nature">
        <title>The genome of the model beetle and pest Tribolium castaneum.</title>
        <authorList>
            <consortium name="Tribolium Genome Sequencing Consortium"/>
            <person name="Richards S."/>
            <person name="Gibbs R.A."/>
            <person name="Weinstock G.M."/>
            <person name="Brown S.J."/>
            <person name="Denell R."/>
            <person name="Beeman R.W."/>
            <person name="Gibbs R."/>
            <person name="Beeman R.W."/>
            <person name="Brown S.J."/>
            <person name="Bucher G."/>
            <person name="Friedrich M."/>
            <person name="Grimmelikhuijzen C.J."/>
            <person name="Klingler M."/>
            <person name="Lorenzen M."/>
            <person name="Richards S."/>
            <person name="Roth S."/>
            <person name="Schroder R."/>
            <person name="Tautz D."/>
            <person name="Zdobnov E.M."/>
            <person name="Muzny D."/>
            <person name="Gibbs R.A."/>
            <person name="Weinstock G.M."/>
            <person name="Attaway T."/>
            <person name="Bell S."/>
            <person name="Buhay C.J."/>
            <person name="Chandrabose M.N."/>
            <person name="Chavez D."/>
            <person name="Clerk-Blankenburg K.P."/>
            <person name="Cree A."/>
            <person name="Dao M."/>
            <person name="Davis C."/>
            <person name="Chacko J."/>
            <person name="Dinh H."/>
            <person name="Dugan-Rocha S."/>
            <person name="Fowler G."/>
            <person name="Garner T.T."/>
            <person name="Garnes J."/>
            <person name="Gnirke A."/>
            <person name="Hawes A."/>
            <person name="Hernandez J."/>
            <person name="Hines S."/>
            <person name="Holder M."/>
            <person name="Hume J."/>
            <person name="Jhangiani S.N."/>
            <person name="Joshi V."/>
            <person name="Khan Z.M."/>
            <person name="Jackson L."/>
            <person name="Kovar C."/>
            <person name="Kowis A."/>
            <person name="Lee S."/>
            <person name="Lewis L.R."/>
            <person name="Margolis J."/>
            <person name="Morgan M."/>
            <person name="Nazareth L.V."/>
            <person name="Nguyen N."/>
            <person name="Okwuonu G."/>
            <person name="Parker D."/>
            <person name="Richards S."/>
            <person name="Ruiz S.J."/>
            <person name="Santibanez J."/>
            <person name="Savard J."/>
            <person name="Scherer S.E."/>
            <person name="Schneider B."/>
            <person name="Sodergren E."/>
            <person name="Tautz D."/>
            <person name="Vattahil S."/>
            <person name="Villasana D."/>
            <person name="White C.S."/>
            <person name="Wright R."/>
            <person name="Park Y."/>
            <person name="Beeman R.W."/>
            <person name="Lord J."/>
            <person name="Oppert B."/>
            <person name="Lorenzen M."/>
            <person name="Brown S."/>
            <person name="Wang L."/>
            <person name="Savard J."/>
            <person name="Tautz D."/>
            <person name="Richards S."/>
            <person name="Weinstock G."/>
            <person name="Gibbs R.A."/>
            <person name="Liu Y."/>
            <person name="Worley K."/>
            <person name="Weinstock G."/>
            <person name="Elsik C.G."/>
            <person name="Reese J.T."/>
            <person name="Elhaik E."/>
            <person name="Landan G."/>
            <person name="Graur D."/>
            <person name="Arensburger P."/>
            <person name="Atkinson P."/>
            <person name="Beeman R.W."/>
            <person name="Beidler J."/>
            <person name="Brown S.J."/>
            <person name="Demuth J.P."/>
            <person name="Drury D.W."/>
            <person name="Du Y.Z."/>
            <person name="Fujiwara H."/>
            <person name="Lorenzen M."/>
            <person name="Maselli V."/>
            <person name="Osanai M."/>
            <person name="Park Y."/>
            <person name="Robertson H.M."/>
            <person name="Tu Z."/>
            <person name="Wang J.J."/>
            <person name="Wang S."/>
            <person name="Richards S."/>
            <person name="Song H."/>
            <person name="Zhang L."/>
            <person name="Sodergren E."/>
            <person name="Werner D."/>
            <person name="Stanke M."/>
            <person name="Morgenstern B."/>
            <person name="Solovyev V."/>
            <person name="Kosarev P."/>
            <person name="Brown G."/>
            <person name="Chen H.C."/>
            <person name="Ermolaeva O."/>
            <person name="Hlavina W."/>
            <person name="Kapustin Y."/>
            <person name="Kiryutin B."/>
            <person name="Kitts P."/>
            <person name="Maglott D."/>
            <person name="Pruitt K."/>
            <person name="Sapojnikov V."/>
            <person name="Souvorov A."/>
            <person name="Mackey A.J."/>
            <person name="Waterhouse R.M."/>
            <person name="Wyder S."/>
            <person name="Zdobnov E.M."/>
            <person name="Zdobnov E.M."/>
            <person name="Wyder S."/>
            <person name="Kriventseva E.V."/>
            <person name="Kadowaki T."/>
            <person name="Bork P."/>
            <person name="Aranda M."/>
            <person name="Bao R."/>
            <person name="Beermann A."/>
            <person name="Berns N."/>
            <person name="Bolognesi R."/>
            <person name="Bonneton F."/>
            <person name="Bopp D."/>
            <person name="Brown S.J."/>
            <person name="Bucher G."/>
            <person name="Butts T."/>
            <person name="Chaumot A."/>
            <person name="Denell R.E."/>
            <person name="Ferrier D.E."/>
            <person name="Friedrich M."/>
            <person name="Gordon C.M."/>
            <person name="Jindra M."/>
            <person name="Klingler M."/>
            <person name="Lan Q."/>
            <person name="Lattorff H.M."/>
            <person name="Laudet V."/>
            <person name="von Levetsow C."/>
            <person name="Liu Z."/>
            <person name="Lutz R."/>
            <person name="Lynch J.A."/>
            <person name="da Fonseca R.N."/>
            <person name="Posnien N."/>
            <person name="Reuter R."/>
            <person name="Roth S."/>
            <person name="Savard J."/>
            <person name="Schinko J.B."/>
            <person name="Schmitt C."/>
            <person name="Schoppmeier M."/>
            <person name="Schroder R."/>
            <person name="Shippy T.D."/>
            <person name="Simonnet F."/>
            <person name="Marques-Souza H."/>
            <person name="Tautz D."/>
            <person name="Tomoyasu Y."/>
            <person name="Trauner J."/>
            <person name="Van der Zee M."/>
            <person name="Vervoort M."/>
            <person name="Wittkopp N."/>
            <person name="Wimmer E.A."/>
            <person name="Yang X."/>
            <person name="Jones A.K."/>
            <person name="Sattelle D.B."/>
            <person name="Ebert P.R."/>
            <person name="Nelson D."/>
            <person name="Scott J.G."/>
            <person name="Beeman R.W."/>
            <person name="Muthukrishnan S."/>
            <person name="Kramer K.J."/>
            <person name="Arakane Y."/>
            <person name="Beeman R.W."/>
            <person name="Zhu Q."/>
            <person name="Hogenkamp D."/>
            <person name="Dixit R."/>
            <person name="Oppert B."/>
            <person name="Jiang H."/>
            <person name="Zou Z."/>
            <person name="Marshall J."/>
            <person name="Elpidina E."/>
            <person name="Vinokurov K."/>
            <person name="Oppert C."/>
            <person name="Zou Z."/>
            <person name="Evans J."/>
            <person name="Lu Z."/>
            <person name="Zhao P."/>
            <person name="Sumathipala N."/>
            <person name="Altincicek B."/>
            <person name="Vilcinskas A."/>
            <person name="Williams M."/>
            <person name="Hultmark D."/>
            <person name="Hetru C."/>
            <person name="Jiang H."/>
            <person name="Grimmelikhuijzen C.J."/>
            <person name="Hauser F."/>
            <person name="Cazzamali G."/>
            <person name="Williamson M."/>
            <person name="Park Y."/>
            <person name="Li B."/>
            <person name="Tanaka Y."/>
            <person name="Predel R."/>
            <person name="Neupert S."/>
            <person name="Schachtner J."/>
            <person name="Verleyen P."/>
            <person name="Raible F."/>
            <person name="Bork P."/>
            <person name="Friedrich M."/>
            <person name="Walden K.K."/>
            <person name="Robertson H.M."/>
            <person name="Angeli S."/>
            <person name="Foret S."/>
            <person name="Bucher G."/>
            <person name="Schuetz S."/>
            <person name="Maleszka R."/>
            <person name="Wimmer E.A."/>
            <person name="Beeman R.W."/>
            <person name="Lorenzen M."/>
            <person name="Tomoyasu Y."/>
            <person name="Miller S.C."/>
            <person name="Grossmann D."/>
            <person name="Bucher G."/>
        </authorList>
    </citation>
    <scope>NUCLEOTIDE SEQUENCE [LARGE SCALE GENOMIC DNA]</scope>
    <source>
        <strain evidence="2 3">Georgia GA2</strain>
    </source>
</reference>
<reference evidence="2 3" key="2">
    <citation type="journal article" date="2010" name="Nucleic Acids Res.">
        <title>BeetleBase in 2010: revisions to provide comprehensive genomic information for Tribolium castaneum.</title>
        <authorList>
            <person name="Kim H.S."/>
            <person name="Murphy T."/>
            <person name="Xia J."/>
            <person name="Caragea D."/>
            <person name="Park Y."/>
            <person name="Beeman R.W."/>
            <person name="Lorenzen M.D."/>
            <person name="Butcher S."/>
            <person name="Manak J.R."/>
            <person name="Brown S.J."/>
        </authorList>
    </citation>
    <scope>GENOME REANNOTATION</scope>
    <source>
        <strain evidence="2 3">Georgia GA2</strain>
    </source>
</reference>
<dbReference type="Proteomes" id="UP000007266">
    <property type="component" value="Linkage group 9"/>
</dbReference>
<feature type="chain" id="PRO_5003090404" description="Secreted protein" evidence="1">
    <location>
        <begin position="22"/>
        <end position="98"/>
    </location>
</feature>
<proteinExistence type="predicted"/>
<evidence type="ECO:0000256" key="1">
    <source>
        <dbReference type="SAM" id="SignalP"/>
    </source>
</evidence>
<name>D6WZ44_TRICA</name>
<keyword evidence="1" id="KW-0732">Signal</keyword>
<evidence type="ECO:0000313" key="3">
    <source>
        <dbReference type="Proteomes" id="UP000007266"/>
    </source>
</evidence>
<dbReference type="EMBL" id="KQ971372">
    <property type="protein sequence ID" value="EFA10371.1"/>
    <property type="molecule type" value="Genomic_DNA"/>
</dbReference>
<dbReference type="InParanoid" id="D6WZ44"/>
<protein>
    <recommendedName>
        <fullName evidence="4">Secreted protein</fullName>
    </recommendedName>
</protein>
<accession>D6WZ44</accession>
<gene>
    <name evidence="2" type="primary">GLEAN_12602</name>
    <name evidence="2" type="ORF">TcasGA2_TC012602</name>
</gene>
<keyword evidence="3" id="KW-1185">Reference proteome</keyword>
<evidence type="ECO:0008006" key="4">
    <source>
        <dbReference type="Google" id="ProtNLM"/>
    </source>
</evidence>
<evidence type="ECO:0000313" key="2">
    <source>
        <dbReference type="EMBL" id="EFA10371.1"/>
    </source>
</evidence>
<organism evidence="2 3">
    <name type="scientific">Tribolium castaneum</name>
    <name type="common">Red flour beetle</name>
    <dbReference type="NCBI Taxonomy" id="7070"/>
    <lineage>
        <taxon>Eukaryota</taxon>
        <taxon>Metazoa</taxon>
        <taxon>Ecdysozoa</taxon>
        <taxon>Arthropoda</taxon>
        <taxon>Hexapoda</taxon>
        <taxon>Insecta</taxon>
        <taxon>Pterygota</taxon>
        <taxon>Neoptera</taxon>
        <taxon>Endopterygota</taxon>
        <taxon>Coleoptera</taxon>
        <taxon>Polyphaga</taxon>
        <taxon>Cucujiformia</taxon>
        <taxon>Tenebrionidae</taxon>
        <taxon>Tenebrionidae incertae sedis</taxon>
        <taxon>Tribolium</taxon>
    </lineage>
</organism>
<sequence length="98" mass="11121">MLWIYCGLVFLASALFEAALAVSVTSKRDFPDGFRPIFGLGTIALKHSPTTDKLSIEKMPEMLPSFFRNYPMIILHNWLKQLNKISCFDEYTDSNVSA</sequence>